<dbReference type="EMBL" id="HBEM01029888">
    <property type="protein sequence ID" value="CAD8461413.1"/>
    <property type="molecule type" value="Transcribed_RNA"/>
</dbReference>
<reference evidence="2" key="1">
    <citation type="submission" date="2021-01" db="EMBL/GenBank/DDBJ databases">
        <authorList>
            <person name="Corre E."/>
            <person name="Pelletier E."/>
            <person name="Niang G."/>
            <person name="Scheremetjew M."/>
            <person name="Finn R."/>
            <person name="Kale V."/>
            <person name="Holt S."/>
            <person name="Cochrane G."/>
            <person name="Meng A."/>
            <person name="Brown T."/>
            <person name="Cohen L."/>
        </authorList>
    </citation>
    <scope>NUCLEOTIDE SEQUENCE</scope>
    <source>
        <strain evidence="2">CCMP2058</strain>
    </source>
</reference>
<accession>A0A7S0DPM4</accession>
<gene>
    <name evidence="2" type="ORF">LAMO00422_LOCUS20373</name>
</gene>
<name>A0A7S0DPM4_9EUKA</name>
<sequence length="193" mass="23447">MYVPKDCFDCSDLGYMSTKIRKAYKDGNLPDTWKTRLHDIGFNFKIDMVDCKWHHNFHILRRYKFVEGHVDLPENYTDPDDPKTVECARWLQRQHVLYRKQKLRPLRVKMLRNIGVKLKRPYSPKRENRHVILLDPEKDKEAIQRWKKRQALSEALKANGTSLRKERQKRVDYYRKKRKEDKYLAKKELNSTK</sequence>
<organism evidence="2">
    <name type="scientific">Amorphochlora amoebiformis</name>
    <dbReference type="NCBI Taxonomy" id="1561963"/>
    <lineage>
        <taxon>Eukaryota</taxon>
        <taxon>Sar</taxon>
        <taxon>Rhizaria</taxon>
        <taxon>Cercozoa</taxon>
        <taxon>Chlorarachniophyceae</taxon>
        <taxon>Amorphochlora</taxon>
    </lineage>
</organism>
<proteinExistence type="predicted"/>
<protein>
    <recommendedName>
        <fullName evidence="1">Helicase-associated domain-containing protein</fullName>
    </recommendedName>
</protein>
<dbReference type="Pfam" id="PF03457">
    <property type="entry name" value="HA"/>
    <property type="match status" value="1"/>
</dbReference>
<dbReference type="Gene3D" id="6.10.140.530">
    <property type="match status" value="1"/>
</dbReference>
<dbReference type="PANTHER" id="PTHR33418">
    <property type="entry name" value="HELICASE-ASSOCIATED"/>
    <property type="match status" value="1"/>
</dbReference>
<dbReference type="AlphaFoldDB" id="A0A7S0DPM4"/>
<evidence type="ECO:0000259" key="1">
    <source>
        <dbReference type="Pfam" id="PF03457"/>
    </source>
</evidence>
<dbReference type="InterPro" id="IPR005114">
    <property type="entry name" value="Helicase_assoc"/>
</dbReference>
<evidence type="ECO:0000313" key="2">
    <source>
        <dbReference type="EMBL" id="CAD8461413.1"/>
    </source>
</evidence>
<dbReference type="PANTHER" id="PTHR33418:SF1">
    <property type="entry name" value="HELICASE-ASSOCIATED DOMAIN-CONTAINING PROTEIN"/>
    <property type="match status" value="1"/>
</dbReference>
<feature type="domain" description="Helicase-associated" evidence="1">
    <location>
        <begin position="52"/>
        <end position="116"/>
    </location>
</feature>